<gene>
    <name evidence="2" type="ORF">V8J38_10035</name>
</gene>
<reference evidence="2 3" key="1">
    <citation type="submission" date="2024-02" db="EMBL/GenBank/DDBJ databases">
        <title>Distribution and functional of Brevundimonas-related endobacteria within Verticillium dahliae.</title>
        <authorList>
            <person name="Zeng H."/>
        </authorList>
    </citation>
    <scope>NUCLEOTIDE SEQUENCE [LARGE SCALE GENOMIC DNA]</scope>
    <source>
        <strain evidence="2 3">TRM 44200</strain>
    </source>
</reference>
<keyword evidence="3" id="KW-1185">Reference proteome</keyword>
<dbReference type="Pfam" id="PF21834">
    <property type="entry name" value="DUF6894"/>
    <property type="match status" value="1"/>
</dbReference>
<feature type="domain" description="DUF6894" evidence="1">
    <location>
        <begin position="11"/>
        <end position="74"/>
    </location>
</feature>
<evidence type="ECO:0000313" key="3">
    <source>
        <dbReference type="Proteomes" id="UP001363460"/>
    </source>
</evidence>
<sequence length="85" mass="9395">MTCGTAYHPLYRFALFGHHSAFCAEIAAATDDDAYREALRFMGELLKEGDTVRDDGFSYRVTVTAIDGRRICDITSCGANHASRD</sequence>
<dbReference type="RefSeq" id="WP_200165250.1">
    <property type="nucleotide sequence ID" value="NZ_CP146369.1"/>
</dbReference>
<evidence type="ECO:0000259" key="1">
    <source>
        <dbReference type="Pfam" id="PF21834"/>
    </source>
</evidence>
<protein>
    <recommendedName>
        <fullName evidence="1">DUF6894 domain-containing protein</fullName>
    </recommendedName>
</protein>
<dbReference type="InterPro" id="IPR054189">
    <property type="entry name" value="DUF6894"/>
</dbReference>
<dbReference type="EMBL" id="CP146369">
    <property type="protein sequence ID" value="WWT53599.1"/>
    <property type="molecule type" value="Genomic_DNA"/>
</dbReference>
<proteinExistence type="predicted"/>
<accession>A0ABZ2ICU0</accession>
<evidence type="ECO:0000313" key="2">
    <source>
        <dbReference type="EMBL" id="WWT53599.1"/>
    </source>
</evidence>
<dbReference type="Proteomes" id="UP001363460">
    <property type="component" value="Chromosome"/>
</dbReference>
<organism evidence="2 3">
    <name type="scientific">Brevundimonas olei</name>
    <dbReference type="NCBI Taxonomy" id="657642"/>
    <lineage>
        <taxon>Bacteria</taxon>
        <taxon>Pseudomonadati</taxon>
        <taxon>Pseudomonadota</taxon>
        <taxon>Alphaproteobacteria</taxon>
        <taxon>Caulobacterales</taxon>
        <taxon>Caulobacteraceae</taxon>
        <taxon>Brevundimonas</taxon>
    </lineage>
</organism>
<name>A0ABZ2ICU0_9CAUL</name>